<evidence type="ECO:0000313" key="1">
    <source>
        <dbReference type="EMBL" id="KGQ00826.1"/>
    </source>
</evidence>
<sequence length="61" mass="6766">MASFLLSPSSFWLFDMPSTNAELVFALPNTWKRILPISVVATGYNPPNWLLIATMVVKPNG</sequence>
<accession>A0A0A2UZ28</accession>
<keyword evidence="2" id="KW-1185">Reference proteome</keyword>
<dbReference type="Proteomes" id="UP000002059">
    <property type="component" value="Partially assembled WGS sequence"/>
</dbReference>
<dbReference type="EMBL" id="KN294020">
    <property type="protein sequence ID" value="KGQ00826.1"/>
    <property type="molecule type" value="Genomic_DNA"/>
</dbReference>
<organism evidence="1 2">
    <name type="scientific">Paracoccidioides lutzii (strain ATCC MYA-826 / Pb01)</name>
    <name type="common">Paracoccidioides brasiliensis</name>
    <dbReference type="NCBI Taxonomy" id="502779"/>
    <lineage>
        <taxon>Eukaryota</taxon>
        <taxon>Fungi</taxon>
        <taxon>Dikarya</taxon>
        <taxon>Ascomycota</taxon>
        <taxon>Pezizomycotina</taxon>
        <taxon>Eurotiomycetes</taxon>
        <taxon>Eurotiomycetidae</taxon>
        <taxon>Onygenales</taxon>
        <taxon>Ajellomycetaceae</taxon>
        <taxon>Paracoccidioides</taxon>
    </lineage>
</organism>
<dbReference type="HOGENOM" id="CLU_209334_0_0_1"/>
<dbReference type="RefSeq" id="XP_015702403.1">
    <property type="nucleotide sequence ID" value="XM_015847971.1"/>
</dbReference>
<protein>
    <submittedName>
        <fullName evidence="1">Uncharacterized protein</fullName>
    </submittedName>
</protein>
<dbReference type="GeneID" id="26971123"/>
<reference evidence="1 2" key="1">
    <citation type="journal article" date="2011" name="PLoS Genet.">
        <title>Comparative genomic analysis of human fungal pathogens causing paracoccidioidomycosis.</title>
        <authorList>
            <person name="Desjardins C.A."/>
            <person name="Champion M.D."/>
            <person name="Holder J.W."/>
            <person name="Muszewska A."/>
            <person name="Goldberg J."/>
            <person name="Bailao A.M."/>
            <person name="Brigido M.M."/>
            <person name="Ferreira M.E."/>
            <person name="Garcia A.M."/>
            <person name="Grynberg M."/>
            <person name="Gujja S."/>
            <person name="Heiman D.I."/>
            <person name="Henn M.R."/>
            <person name="Kodira C.D."/>
            <person name="Leon-Narvaez H."/>
            <person name="Longo L.V."/>
            <person name="Ma L.J."/>
            <person name="Malavazi I."/>
            <person name="Matsuo A.L."/>
            <person name="Morais F.V."/>
            <person name="Pereira M."/>
            <person name="Rodriguez-Brito S."/>
            <person name="Sakthikumar S."/>
            <person name="Salem-Izacc S.M."/>
            <person name="Sykes S.M."/>
            <person name="Teixeira M.M."/>
            <person name="Vallejo M.C."/>
            <person name="Walter M.E."/>
            <person name="Yandava C."/>
            <person name="Young S."/>
            <person name="Zeng Q."/>
            <person name="Zucker J."/>
            <person name="Felipe M.S."/>
            <person name="Goldman G.H."/>
            <person name="Haas B.J."/>
            <person name="McEwen J.G."/>
            <person name="Nino-Vega G."/>
            <person name="Puccia R."/>
            <person name="San-Blas G."/>
            <person name="Soares C.M."/>
            <person name="Birren B.W."/>
            <person name="Cuomo C.A."/>
        </authorList>
    </citation>
    <scope>NUCLEOTIDE SEQUENCE [LARGE SCALE GENOMIC DNA]</scope>
    <source>
        <strain evidence="2">ATCC MYA-826 / Pb01</strain>
    </source>
</reference>
<gene>
    <name evidence="1" type="ORF">PAAG_12491</name>
</gene>
<evidence type="ECO:0000313" key="2">
    <source>
        <dbReference type="Proteomes" id="UP000002059"/>
    </source>
</evidence>
<name>A0A0A2UZ28_PARBA</name>
<dbReference type="VEuPathDB" id="FungiDB:PAAG_12491"/>
<dbReference type="KEGG" id="pbl:PAAG_12491"/>
<proteinExistence type="predicted"/>
<dbReference type="AlphaFoldDB" id="A0A0A2UZ28"/>